<feature type="domain" description="OCRE" evidence="2">
    <location>
        <begin position="357"/>
        <end position="406"/>
    </location>
</feature>
<name>A0A0K9PLY9_ZOSMR</name>
<evidence type="ECO:0000313" key="3">
    <source>
        <dbReference type="EMBL" id="KMZ69979.1"/>
    </source>
</evidence>
<dbReference type="EMBL" id="LFYR01000733">
    <property type="protein sequence ID" value="KMZ69979.1"/>
    <property type="molecule type" value="Genomic_DNA"/>
</dbReference>
<dbReference type="OMA" id="KWYSYNE"/>
<dbReference type="PANTHER" id="PTHR13138">
    <property type="entry name" value="PROTEIN LIN1"/>
    <property type="match status" value="1"/>
</dbReference>
<evidence type="ECO:0000313" key="4">
    <source>
        <dbReference type="Proteomes" id="UP000036987"/>
    </source>
</evidence>
<evidence type="ECO:0000256" key="1">
    <source>
        <dbReference type="SAM" id="MobiDB-lite"/>
    </source>
</evidence>
<dbReference type="PANTHER" id="PTHR13138:SF3">
    <property type="entry name" value="CD2 ANTIGEN CYTOPLASMIC TAIL-BINDING PROTEIN 2"/>
    <property type="match status" value="1"/>
</dbReference>
<feature type="compositionally biased region" description="Basic and acidic residues" evidence="1">
    <location>
        <begin position="91"/>
        <end position="100"/>
    </location>
</feature>
<comment type="caution">
    <text evidence="3">The sequence shown here is derived from an EMBL/GenBank/DDBJ whole genome shotgun (WGS) entry which is preliminary data.</text>
</comment>
<feature type="compositionally biased region" description="Basic and acidic residues" evidence="1">
    <location>
        <begin position="31"/>
        <end position="41"/>
    </location>
</feature>
<keyword evidence="4" id="KW-1185">Reference proteome</keyword>
<protein>
    <submittedName>
        <fullName evidence="3">CD2 antigen cytoplasmic tail-binding protein</fullName>
    </submittedName>
</protein>
<organism evidence="3 4">
    <name type="scientific">Zostera marina</name>
    <name type="common">Eelgrass</name>
    <dbReference type="NCBI Taxonomy" id="29655"/>
    <lineage>
        <taxon>Eukaryota</taxon>
        <taxon>Viridiplantae</taxon>
        <taxon>Streptophyta</taxon>
        <taxon>Embryophyta</taxon>
        <taxon>Tracheophyta</taxon>
        <taxon>Spermatophyta</taxon>
        <taxon>Magnoliopsida</taxon>
        <taxon>Liliopsida</taxon>
        <taxon>Zosteraceae</taxon>
        <taxon>Zostera</taxon>
    </lineage>
</organism>
<dbReference type="AlphaFoldDB" id="A0A0K9PLY9"/>
<dbReference type="STRING" id="29655.A0A0K9PLY9"/>
<dbReference type="Proteomes" id="UP000036987">
    <property type="component" value="Unassembled WGS sequence"/>
</dbReference>
<dbReference type="GO" id="GO:0005682">
    <property type="term" value="C:U5 snRNP"/>
    <property type="evidence" value="ECO:0000318"/>
    <property type="project" value="GO_Central"/>
</dbReference>
<evidence type="ECO:0000259" key="2">
    <source>
        <dbReference type="Pfam" id="PF17780"/>
    </source>
</evidence>
<proteinExistence type="predicted"/>
<dbReference type="InterPro" id="IPR041591">
    <property type="entry name" value="OCRE"/>
</dbReference>
<feature type="compositionally biased region" description="Basic and acidic residues" evidence="1">
    <location>
        <begin position="51"/>
        <end position="60"/>
    </location>
</feature>
<dbReference type="CDD" id="cd16166">
    <property type="entry name" value="OCRE_SUA_like"/>
    <property type="match status" value="1"/>
</dbReference>
<gene>
    <name evidence="3" type="ORF">ZOSMA_201G00100</name>
</gene>
<dbReference type="OrthoDB" id="331341at2759"/>
<accession>A0A0K9PLY9</accession>
<sequence length="414" mass="46710">MEARGKGKRPLSEVEIAVDSGGGDQDGSEYSSKKTSEDRKVRFPKGKKVKKGEQRFANDGEKDDDDSSAFGSWMNPKLAAKQRANRRNRNREKDRSDQFGKFEQILARSEIKYKENADFEDDGIQIEPFNLDQEREEGYFDEQGNFVEYTNKDVKDAWLDSVDVEPRFAEKNSKKPIKEEGYQDLSSEDVGKIKRNIANTLNPGETVIQALKRLKGTSSSKKIKMPVDIKRIFDQLTEDAMKLLENGEYNVYHEKRETFNREAEGYERVARARGGNSNDDQELWTGQDIFSQDIGNGNGKNSVVDMDIHPSGTTVTQIPSFDDGTELDMFGDGDENNISIAEPSTSVDQTKTGVESVNDYVFDDSSGYYYSNTLGYYYDPTSGLYCSAATGTWYSFNEQSNTYDEVECTVPPVA</sequence>
<feature type="region of interest" description="Disordered" evidence="1">
    <location>
        <begin position="1"/>
        <end position="100"/>
    </location>
</feature>
<dbReference type="InterPro" id="IPR035623">
    <property type="entry name" value="SUA-like_OCRE"/>
</dbReference>
<dbReference type="Pfam" id="PF17780">
    <property type="entry name" value="OCRE"/>
    <property type="match status" value="1"/>
</dbReference>
<dbReference type="InterPro" id="IPR039905">
    <property type="entry name" value="CD2BP2/Lin1"/>
</dbReference>
<reference evidence="4" key="1">
    <citation type="journal article" date="2016" name="Nature">
        <title>The genome of the seagrass Zostera marina reveals angiosperm adaptation to the sea.</title>
        <authorList>
            <person name="Olsen J.L."/>
            <person name="Rouze P."/>
            <person name="Verhelst B."/>
            <person name="Lin Y.-C."/>
            <person name="Bayer T."/>
            <person name="Collen J."/>
            <person name="Dattolo E."/>
            <person name="De Paoli E."/>
            <person name="Dittami S."/>
            <person name="Maumus F."/>
            <person name="Michel G."/>
            <person name="Kersting A."/>
            <person name="Lauritano C."/>
            <person name="Lohaus R."/>
            <person name="Toepel M."/>
            <person name="Tonon T."/>
            <person name="Vanneste K."/>
            <person name="Amirebrahimi M."/>
            <person name="Brakel J."/>
            <person name="Bostroem C."/>
            <person name="Chovatia M."/>
            <person name="Grimwood J."/>
            <person name="Jenkins J.W."/>
            <person name="Jueterbock A."/>
            <person name="Mraz A."/>
            <person name="Stam W.T."/>
            <person name="Tice H."/>
            <person name="Bornberg-Bauer E."/>
            <person name="Green P.J."/>
            <person name="Pearson G.A."/>
            <person name="Procaccini G."/>
            <person name="Duarte C.M."/>
            <person name="Schmutz J."/>
            <person name="Reusch T.B.H."/>
            <person name="Van de Peer Y."/>
        </authorList>
    </citation>
    <scope>NUCLEOTIDE SEQUENCE [LARGE SCALE GENOMIC DNA]</scope>
    <source>
        <strain evidence="4">cv. Finnish</strain>
    </source>
</reference>